<gene>
    <name evidence="1" type="ORF">U9M48_012241</name>
</gene>
<evidence type="ECO:0000313" key="2">
    <source>
        <dbReference type="Proteomes" id="UP001341281"/>
    </source>
</evidence>
<sequence length="500" mass="55949">MASGCVPDIWQWIRSLPEQWKGGCYSLQICSSPSSNQSLNLVISRPSETQPLDLSFSICAEFHDPISLWSSSYSSQRLANTITDLSSSFLHDIISGVLWYGPYSNSRSLFRLPSVHQITEDSGKIFNLAAFTLALLVSIYESPSNIRREFIDKIGSHLVRSEARYAAKRLMLTLGGNVEELWMRSVNLGITNWTMESQSLGSSGAGSTSPFTAFFSYAVSATRLWKVQVYCPVAAMAMEHPSHQTKDEKLLFSLNYQQLEGVIQFVYRVTFRKNWIDVAVNVDNIRCDLIQLVSDALMAKQGYGSDEKHFPSRISLQLTPMAVQPDVLSLSVSRSTDNPVHEVGVDAGLDASLGVPAASMGIGVSAHETVTRALRPWKFENSVLGDTASLSWFLHDGAGGREVFSSEPRRLQLLRPRSWFRNRYTSPGRPFTRGGGVIFAGDEYGDGVCWRMCPAAAGKTVDWEMRAKVWVTYWPNKKRTMHTETRRLEFRELLQITIAE</sequence>
<keyword evidence="2" id="KW-1185">Reference proteome</keyword>
<dbReference type="PANTHER" id="PTHR31439:SF3">
    <property type="entry name" value="OS07G0231800 PROTEIN"/>
    <property type="match status" value="1"/>
</dbReference>
<proteinExistence type="predicted"/>
<evidence type="ECO:0000313" key="1">
    <source>
        <dbReference type="EMBL" id="WVZ62493.1"/>
    </source>
</evidence>
<accession>A0AAQ3SX27</accession>
<protein>
    <submittedName>
        <fullName evidence="1">Uncharacterized protein</fullName>
    </submittedName>
</protein>
<dbReference type="AlphaFoldDB" id="A0AAQ3SX27"/>
<name>A0AAQ3SX27_PASNO</name>
<organism evidence="1 2">
    <name type="scientific">Paspalum notatum var. saurae</name>
    <dbReference type="NCBI Taxonomy" id="547442"/>
    <lineage>
        <taxon>Eukaryota</taxon>
        <taxon>Viridiplantae</taxon>
        <taxon>Streptophyta</taxon>
        <taxon>Embryophyta</taxon>
        <taxon>Tracheophyta</taxon>
        <taxon>Spermatophyta</taxon>
        <taxon>Magnoliopsida</taxon>
        <taxon>Liliopsida</taxon>
        <taxon>Poales</taxon>
        <taxon>Poaceae</taxon>
        <taxon>PACMAD clade</taxon>
        <taxon>Panicoideae</taxon>
        <taxon>Andropogonodae</taxon>
        <taxon>Paspaleae</taxon>
        <taxon>Paspalinae</taxon>
        <taxon>Paspalum</taxon>
    </lineage>
</organism>
<dbReference type="Proteomes" id="UP001341281">
    <property type="component" value="Chromosome 03"/>
</dbReference>
<dbReference type="PANTHER" id="PTHR31439">
    <property type="entry name" value="EXPRESSED PROTEIN"/>
    <property type="match status" value="1"/>
</dbReference>
<reference evidence="1 2" key="1">
    <citation type="submission" date="2024-02" db="EMBL/GenBank/DDBJ databases">
        <title>High-quality chromosome-scale genome assembly of Pensacola bahiagrass (Paspalum notatum Flugge var. saurae).</title>
        <authorList>
            <person name="Vega J.M."/>
            <person name="Podio M."/>
            <person name="Orjuela J."/>
            <person name="Siena L.A."/>
            <person name="Pessino S.C."/>
            <person name="Combes M.C."/>
            <person name="Mariac C."/>
            <person name="Albertini E."/>
            <person name="Pupilli F."/>
            <person name="Ortiz J.P.A."/>
            <person name="Leblanc O."/>
        </authorList>
    </citation>
    <scope>NUCLEOTIDE SEQUENCE [LARGE SCALE GENOMIC DNA]</scope>
    <source>
        <strain evidence="1">R1</strain>
        <tissue evidence="1">Leaf</tissue>
    </source>
</reference>
<dbReference type="EMBL" id="CP144747">
    <property type="protein sequence ID" value="WVZ62493.1"/>
    <property type="molecule type" value="Genomic_DNA"/>
</dbReference>